<dbReference type="AlphaFoldDB" id="A0A183FUW5"/>
<proteinExistence type="predicted"/>
<dbReference type="OrthoDB" id="6022054at2759"/>
<organism evidence="2 3">
    <name type="scientific">Heligmosomoides polygyrus</name>
    <name type="common">Parasitic roundworm</name>
    <dbReference type="NCBI Taxonomy" id="6339"/>
    <lineage>
        <taxon>Eukaryota</taxon>
        <taxon>Metazoa</taxon>
        <taxon>Ecdysozoa</taxon>
        <taxon>Nematoda</taxon>
        <taxon>Chromadorea</taxon>
        <taxon>Rhabditida</taxon>
        <taxon>Rhabditina</taxon>
        <taxon>Rhabditomorpha</taxon>
        <taxon>Strongyloidea</taxon>
        <taxon>Heligmosomidae</taxon>
        <taxon>Heligmosomoides</taxon>
    </lineage>
</organism>
<protein>
    <submittedName>
        <fullName evidence="3">Retrotransposon gag protein</fullName>
    </submittedName>
</protein>
<evidence type="ECO:0000313" key="1">
    <source>
        <dbReference type="EMBL" id="VDO90654.1"/>
    </source>
</evidence>
<evidence type="ECO:0000313" key="3">
    <source>
        <dbReference type="WBParaSite" id="HPBE_0001203301-mRNA-1"/>
    </source>
</evidence>
<accession>A0A183FUW5</accession>
<evidence type="ECO:0000313" key="2">
    <source>
        <dbReference type="Proteomes" id="UP000050761"/>
    </source>
</evidence>
<reference evidence="3" key="2">
    <citation type="submission" date="2019-09" db="UniProtKB">
        <authorList>
            <consortium name="WormBaseParasite"/>
        </authorList>
    </citation>
    <scope>IDENTIFICATION</scope>
</reference>
<reference evidence="1 2" key="1">
    <citation type="submission" date="2018-11" db="EMBL/GenBank/DDBJ databases">
        <authorList>
            <consortium name="Pathogen Informatics"/>
        </authorList>
    </citation>
    <scope>NUCLEOTIDE SEQUENCE [LARGE SCALE GENOMIC DNA]</scope>
</reference>
<sequence length="144" mass="16821">MRSASFLFDTPYVDDPEKHNIQNSEKLGSSNDREARAEINAKVHQENLLERFPYLKLIQPLGSEHYVEIEANLQCDHERRRTAYMERSKSFHQCLKELGLADRLPGRIYDDMTHITDGLPMERQVTDAELEQLKENLHVVNGER</sequence>
<gene>
    <name evidence="1" type="ORF">HPBE_LOCUS12034</name>
</gene>
<keyword evidence="2" id="KW-1185">Reference proteome</keyword>
<dbReference type="WBParaSite" id="HPBE_0001203301-mRNA-1">
    <property type="protein sequence ID" value="HPBE_0001203301-mRNA-1"/>
    <property type="gene ID" value="HPBE_0001203301"/>
</dbReference>
<dbReference type="EMBL" id="UZAH01027328">
    <property type="protein sequence ID" value="VDO90654.1"/>
    <property type="molecule type" value="Genomic_DNA"/>
</dbReference>
<name>A0A183FUW5_HELPZ</name>
<dbReference type="Proteomes" id="UP000050761">
    <property type="component" value="Unassembled WGS sequence"/>
</dbReference>
<accession>A0A3P8A2D7</accession>